<feature type="domain" description="ParB-like N-terminal" evidence="1">
    <location>
        <begin position="36"/>
        <end position="126"/>
    </location>
</feature>
<dbReference type="Gene3D" id="1.10.10.2830">
    <property type="match status" value="1"/>
</dbReference>
<dbReference type="InterPro" id="IPR050336">
    <property type="entry name" value="Chromosome_partition/occlusion"/>
</dbReference>
<dbReference type="Proteomes" id="UP000249890">
    <property type="component" value="Chromosome"/>
</dbReference>
<keyword evidence="3" id="KW-1185">Reference proteome</keyword>
<accession>A0A2Z2KH41</accession>
<dbReference type="RefSeq" id="WP_087917378.1">
    <property type="nucleotide sequence ID" value="NZ_CP021780.1"/>
</dbReference>
<dbReference type="AlphaFoldDB" id="A0A2Z2KH41"/>
<evidence type="ECO:0000313" key="2">
    <source>
        <dbReference type="EMBL" id="ASA23385.1"/>
    </source>
</evidence>
<sequence>MSNKRPTPKLSSIDELLLLSEGPNLTTSSPENSGVTSLLLSSLIPFHKHPFKLYEGKKLDDLIESVLENGVLIPVIVRPMEQDSYEILSGHNRVNAAKAAGLLYIPSIVKEQLTEAEAVIIVVDTNFHQRSIQDMLPSELARALKMQLEACKEAKQKQSKITQLENGEIPYNTEDSESTVPVGQRTWSVDQVSEKNDMSPTNIKRYLRLNHLLPELMERVDQGEIKLRPAVDLSYLKPQEQQTVESLIHEQGFKVDMKKSELLRAKSENRNFTEQAASAILSGGSSRKPKSKIPAPFKLKHKVYAKYFSPESKSAEVEEIIDKALTLYFSLQSEPEQHPLIEEEEI</sequence>
<dbReference type="GO" id="GO:0007059">
    <property type="term" value="P:chromosome segregation"/>
    <property type="evidence" value="ECO:0007669"/>
    <property type="project" value="TreeGrafter"/>
</dbReference>
<dbReference type="SMART" id="SM00470">
    <property type="entry name" value="ParB"/>
    <property type="match status" value="1"/>
</dbReference>
<evidence type="ECO:0000259" key="1">
    <source>
        <dbReference type="SMART" id="SM00470"/>
    </source>
</evidence>
<dbReference type="Gene3D" id="3.90.1530.30">
    <property type="match status" value="1"/>
</dbReference>
<protein>
    <recommendedName>
        <fullName evidence="1">ParB-like N-terminal domain-containing protein</fullName>
    </recommendedName>
</protein>
<organism evidence="2 3">
    <name type="scientific">Paenibacillus donghaensis</name>
    <dbReference type="NCBI Taxonomy" id="414771"/>
    <lineage>
        <taxon>Bacteria</taxon>
        <taxon>Bacillati</taxon>
        <taxon>Bacillota</taxon>
        <taxon>Bacilli</taxon>
        <taxon>Bacillales</taxon>
        <taxon>Paenibacillaceae</taxon>
        <taxon>Paenibacillus</taxon>
    </lineage>
</organism>
<dbReference type="OrthoDB" id="1662300at2"/>
<dbReference type="InterPro" id="IPR003115">
    <property type="entry name" value="ParB_N"/>
</dbReference>
<dbReference type="Pfam" id="PF02195">
    <property type="entry name" value="ParB_N"/>
    <property type="match status" value="1"/>
</dbReference>
<dbReference type="CDD" id="cd16408">
    <property type="entry name" value="ParB_N_like"/>
    <property type="match status" value="1"/>
</dbReference>
<gene>
    <name evidence="2" type="ORF">B9T62_22800</name>
</gene>
<dbReference type="PANTHER" id="PTHR33375">
    <property type="entry name" value="CHROMOSOME-PARTITIONING PROTEIN PARB-RELATED"/>
    <property type="match status" value="1"/>
</dbReference>
<name>A0A2Z2KH41_9BACL</name>
<reference evidence="2 3" key="1">
    <citation type="submission" date="2017-06" db="EMBL/GenBank/DDBJ databases">
        <title>Complete genome sequence of Paenibacillus donghaensis KCTC 13049T isolated from East Sea sediment, South Korea.</title>
        <authorList>
            <person name="Jung B.K."/>
            <person name="Hong S.-J."/>
            <person name="Shin J.-H."/>
        </authorList>
    </citation>
    <scope>NUCLEOTIDE SEQUENCE [LARGE SCALE GENOMIC DNA]</scope>
    <source>
        <strain evidence="2 3">KCTC 13049</strain>
    </source>
</reference>
<proteinExistence type="predicted"/>
<dbReference type="EMBL" id="CP021780">
    <property type="protein sequence ID" value="ASA23385.1"/>
    <property type="molecule type" value="Genomic_DNA"/>
</dbReference>
<dbReference type="KEGG" id="pdh:B9T62_22800"/>
<evidence type="ECO:0000313" key="3">
    <source>
        <dbReference type="Proteomes" id="UP000249890"/>
    </source>
</evidence>
<dbReference type="PANTHER" id="PTHR33375:SF1">
    <property type="entry name" value="CHROMOSOME-PARTITIONING PROTEIN PARB-RELATED"/>
    <property type="match status" value="1"/>
</dbReference>
<dbReference type="InterPro" id="IPR036086">
    <property type="entry name" value="ParB/Sulfiredoxin_sf"/>
</dbReference>
<dbReference type="SUPFAM" id="SSF109709">
    <property type="entry name" value="KorB DNA-binding domain-like"/>
    <property type="match status" value="1"/>
</dbReference>
<dbReference type="SUPFAM" id="SSF110849">
    <property type="entry name" value="ParB/Sulfiredoxin"/>
    <property type="match status" value="1"/>
</dbReference>
<dbReference type="GO" id="GO:0005694">
    <property type="term" value="C:chromosome"/>
    <property type="evidence" value="ECO:0007669"/>
    <property type="project" value="TreeGrafter"/>
</dbReference>